<sequence>MAFLLAGPETPMTQASTEVQIALLIHGQALLQREIEENKREADADLQRVIAKAGADIKEANDKIAALEDERNRALKWGVMTLGTAVIGMAYWIFDKVIGGHIR</sequence>
<keyword evidence="2" id="KW-1133">Transmembrane helix</keyword>
<dbReference type="KEGG" id="mass:CR152_27945"/>
<evidence type="ECO:0000313" key="4">
    <source>
        <dbReference type="Proteomes" id="UP000229897"/>
    </source>
</evidence>
<keyword evidence="4" id="KW-1185">Reference proteome</keyword>
<feature type="transmembrane region" description="Helical" evidence="2">
    <location>
        <begin position="77"/>
        <end position="94"/>
    </location>
</feature>
<evidence type="ECO:0000256" key="2">
    <source>
        <dbReference type="SAM" id="Phobius"/>
    </source>
</evidence>
<organism evidence="3 4">
    <name type="scientific">Massilia violaceinigra</name>
    <dbReference type="NCBI Taxonomy" id="2045208"/>
    <lineage>
        <taxon>Bacteria</taxon>
        <taxon>Pseudomonadati</taxon>
        <taxon>Pseudomonadota</taxon>
        <taxon>Betaproteobacteria</taxon>
        <taxon>Burkholderiales</taxon>
        <taxon>Oxalobacteraceae</taxon>
        <taxon>Telluria group</taxon>
        <taxon>Massilia</taxon>
    </lineage>
</organism>
<reference evidence="3" key="1">
    <citation type="submission" date="2017-10" db="EMBL/GenBank/DDBJ databases">
        <title>Massilia psychrophilum sp. nov., a novel purple-pigmented bacterium isolated from Tianshan glacier, Xinjiang Municipality, China.</title>
        <authorList>
            <person name="Wang H."/>
        </authorList>
    </citation>
    <scope>NUCLEOTIDE SEQUENCE [LARGE SCALE GENOMIC DNA]</scope>
    <source>
        <strain evidence="3">B2</strain>
    </source>
</reference>
<evidence type="ECO:0000313" key="3">
    <source>
        <dbReference type="EMBL" id="ATQ77908.1"/>
    </source>
</evidence>
<dbReference type="AlphaFoldDB" id="A0A2D2DSG4"/>
<gene>
    <name evidence="3" type="ORF">CR152_27945</name>
</gene>
<dbReference type="EMBL" id="CP024608">
    <property type="protein sequence ID" value="ATQ77908.1"/>
    <property type="molecule type" value="Genomic_DNA"/>
</dbReference>
<feature type="coiled-coil region" evidence="1">
    <location>
        <begin position="32"/>
        <end position="77"/>
    </location>
</feature>
<proteinExistence type="predicted"/>
<keyword evidence="2" id="KW-0472">Membrane</keyword>
<keyword evidence="1" id="KW-0175">Coiled coil</keyword>
<evidence type="ECO:0000256" key="1">
    <source>
        <dbReference type="SAM" id="Coils"/>
    </source>
</evidence>
<protein>
    <submittedName>
        <fullName evidence="3">Uncharacterized protein</fullName>
    </submittedName>
</protein>
<keyword evidence="2" id="KW-0812">Transmembrane</keyword>
<name>A0A2D2DSG4_9BURK</name>
<accession>A0A2D2DSG4</accession>
<dbReference type="Proteomes" id="UP000229897">
    <property type="component" value="Chromosome"/>
</dbReference>